<reference evidence="3" key="1">
    <citation type="submission" date="2017-09" db="EMBL/GenBank/DDBJ databases">
        <title>Depth-based differentiation of microbial function through sediment-hosted aquifers and enrichment of novel symbionts in the deep terrestrial subsurface.</title>
        <authorList>
            <person name="Probst A.J."/>
            <person name="Ladd B."/>
            <person name="Jarett J.K."/>
            <person name="Geller-Mcgrath D.E."/>
            <person name="Sieber C.M.K."/>
            <person name="Emerson J.B."/>
            <person name="Anantharaman K."/>
            <person name="Thomas B.C."/>
            <person name="Malmstrom R."/>
            <person name="Stieglmeier M."/>
            <person name="Klingl A."/>
            <person name="Woyke T."/>
            <person name="Ryan C.M."/>
            <person name="Banfield J.F."/>
        </authorList>
    </citation>
    <scope>NUCLEOTIDE SEQUENCE [LARGE SCALE GENOMIC DNA]</scope>
</reference>
<evidence type="ECO:0000313" key="2">
    <source>
        <dbReference type="EMBL" id="PIR85620.1"/>
    </source>
</evidence>
<feature type="transmembrane region" description="Helical" evidence="1">
    <location>
        <begin position="90"/>
        <end position="107"/>
    </location>
</feature>
<protein>
    <submittedName>
        <fullName evidence="2">Uncharacterized protein</fullName>
    </submittedName>
</protein>
<keyword evidence="1" id="KW-1133">Transmembrane helix</keyword>
<evidence type="ECO:0000313" key="3">
    <source>
        <dbReference type="Proteomes" id="UP000229612"/>
    </source>
</evidence>
<accession>A0A2H0UGY2</accession>
<proteinExistence type="predicted"/>
<organism evidence="2 3">
    <name type="scientific">Candidatus Kaiserbacteria bacterium CG10_big_fil_rev_8_21_14_0_10_44_10</name>
    <dbReference type="NCBI Taxonomy" id="1974606"/>
    <lineage>
        <taxon>Bacteria</taxon>
        <taxon>Candidatus Kaiseribacteriota</taxon>
    </lineage>
</organism>
<keyword evidence="1" id="KW-0472">Membrane</keyword>
<sequence length="109" mass="12370">MNAEDIRKAIAEDLRGTPSRNPDSLYPEMSKLLKIRAEDVVTQMHRMEDLGHIAKVGQASIRLTEEGSQYYFSTKQQVVTSFLKDNWPNILSNAIAFIALVISIYSLNR</sequence>
<keyword evidence="1" id="KW-0812">Transmembrane</keyword>
<dbReference type="AlphaFoldDB" id="A0A2H0UGY2"/>
<evidence type="ECO:0000256" key="1">
    <source>
        <dbReference type="SAM" id="Phobius"/>
    </source>
</evidence>
<dbReference type="EMBL" id="PFBG01000037">
    <property type="protein sequence ID" value="PIR85620.1"/>
    <property type="molecule type" value="Genomic_DNA"/>
</dbReference>
<gene>
    <name evidence="2" type="ORF">COU14_03330</name>
</gene>
<comment type="caution">
    <text evidence="2">The sequence shown here is derived from an EMBL/GenBank/DDBJ whole genome shotgun (WGS) entry which is preliminary data.</text>
</comment>
<name>A0A2H0UGY2_9BACT</name>
<dbReference type="Proteomes" id="UP000229612">
    <property type="component" value="Unassembled WGS sequence"/>
</dbReference>